<dbReference type="RefSeq" id="WP_043701159.1">
    <property type="nucleotide sequence ID" value="NZ_CP083911.1"/>
</dbReference>
<evidence type="ECO:0000313" key="8">
    <source>
        <dbReference type="EMBL" id="TSE32718.1"/>
    </source>
</evidence>
<keyword evidence="2 5" id="KW-0540">Nuclease</keyword>
<evidence type="ECO:0000256" key="3">
    <source>
        <dbReference type="ARBA" id="ARBA00022723"/>
    </source>
</evidence>
<evidence type="ECO:0000256" key="5">
    <source>
        <dbReference type="HAMAP-Rule" id="MF_00265"/>
    </source>
</evidence>
<dbReference type="EC" id="3.1.-.-" evidence="5"/>
<evidence type="ECO:0000256" key="1">
    <source>
        <dbReference type="ARBA" id="ARBA00022649"/>
    </source>
</evidence>
<dbReference type="PANTHER" id="PTHR38826">
    <property type="entry name" value="RIBONUCLEASE VAPC13"/>
    <property type="match status" value="1"/>
</dbReference>
<name>A0A554XA78_9BURK</name>
<keyword evidence="4 5" id="KW-0378">Hydrolase</keyword>
<evidence type="ECO:0000256" key="6">
    <source>
        <dbReference type="SAM" id="Phobius"/>
    </source>
</evidence>
<keyword evidence="8" id="KW-0255">Endonuclease</keyword>
<organism evidence="8 9">
    <name type="scientific">Tepidimonas taiwanensis</name>
    <dbReference type="NCBI Taxonomy" id="307486"/>
    <lineage>
        <taxon>Bacteria</taxon>
        <taxon>Pseudomonadati</taxon>
        <taxon>Pseudomonadota</taxon>
        <taxon>Betaproteobacteria</taxon>
        <taxon>Burkholderiales</taxon>
        <taxon>Tepidimonas</taxon>
    </lineage>
</organism>
<comment type="caution">
    <text evidence="8">The sequence shown here is derived from an EMBL/GenBank/DDBJ whole genome shotgun (WGS) entry which is preliminary data.</text>
</comment>
<dbReference type="GO" id="GO:0004540">
    <property type="term" value="F:RNA nuclease activity"/>
    <property type="evidence" value="ECO:0007669"/>
    <property type="project" value="InterPro"/>
</dbReference>
<feature type="binding site" evidence="5">
    <location>
        <position position="9"/>
    </location>
    <ligand>
        <name>Mg(2+)</name>
        <dbReference type="ChEBI" id="CHEBI:18420"/>
    </ligand>
</feature>
<keyword evidence="6" id="KW-1133">Transmembrane helix</keyword>
<reference evidence="8 9" key="1">
    <citation type="submission" date="2019-07" db="EMBL/GenBank/DDBJ databases">
        <title>Tepidimonas taiwanensis I1-1 draft genome.</title>
        <authorList>
            <person name="Da Costa M.S."/>
            <person name="Froufe H.J.C."/>
            <person name="Egas C."/>
            <person name="Albuquerque L."/>
        </authorList>
    </citation>
    <scope>NUCLEOTIDE SEQUENCE [LARGE SCALE GENOMIC DNA]</scope>
    <source>
        <strain evidence="8 9">I1-1</strain>
    </source>
</reference>
<dbReference type="InterPro" id="IPR052106">
    <property type="entry name" value="PINc/VapC_TA"/>
</dbReference>
<comment type="similarity">
    <text evidence="5">Belongs to the PINc/VapC protein family.</text>
</comment>
<keyword evidence="5" id="KW-0460">Magnesium</keyword>
<dbReference type="PANTHER" id="PTHR38826:SF5">
    <property type="entry name" value="RIBONUCLEASE VAPC13"/>
    <property type="match status" value="1"/>
</dbReference>
<dbReference type="InterPro" id="IPR002716">
    <property type="entry name" value="PIN_dom"/>
</dbReference>
<dbReference type="OrthoDB" id="9792015at2"/>
<protein>
    <recommendedName>
        <fullName evidence="5">Ribonuclease VapC</fullName>
        <shortName evidence="5">RNase VapC</shortName>
        <ecNumber evidence="5">3.1.-.-</ecNumber>
    </recommendedName>
    <alternativeName>
        <fullName evidence="5">Toxin VapC</fullName>
    </alternativeName>
</protein>
<sequence length="137" mass="14779">MRAADVFLDTNVVLYLLSADARKADVAETLIQRGGTVSVQVLNEAAAVARRKLQMPLAEIREWLAAVRACCAVVPLTVAEHDEALRLCERYALAFYDALIVAAALAAGAQVLYTEDLQPGLVIDGRLQVVNPFAVDN</sequence>
<dbReference type="InterPro" id="IPR022907">
    <property type="entry name" value="VapC_family"/>
</dbReference>
<dbReference type="HAMAP" id="MF_00265">
    <property type="entry name" value="VapC_Nob1"/>
    <property type="match status" value="1"/>
</dbReference>
<keyword evidence="9" id="KW-1185">Reference proteome</keyword>
<dbReference type="SUPFAM" id="SSF88723">
    <property type="entry name" value="PIN domain-like"/>
    <property type="match status" value="1"/>
</dbReference>
<evidence type="ECO:0000256" key="2">
    <source>
        <dbReference type="ARBA" id="ARBA00022722"/>
    </source>
</evidence>
<dbReference type="AlphaFoldDB" id="A0A554XA78"/>
<keyword evidence="5" id="KW-0800">Toxin</keyword>
<dbReference type="GO" id="GO:0016787">
    <property type="term" value="F:hydrolase activity"/>
    <property type="evidence" value="ECO:0007669"/>
    <property type="project" value="UniProtKB-KW"/>
</dbReference>
<feature type="transmembrane region" description="Helical" evidence="6">
    <location>
        <begin position="93"/>
        <end position="113"/>
    </location>
</feature>
<keyword evidence="3 5" id="KW-0479">Metal-binding</keyword>
<comment type="function">
    <text evidence="5">Toxic component of a toxin-antitoxin (TA) system. An RNase.</text>
</comment>
<dbReference type="GO" id="GO:0004519">
    <property type="term" value="F:endonuclease activity"/>
    <property type="evidence" value="ECO:0007669"/>
    <property type="project" value="UniProtKB-KW"/>
</dbReference>
<feature type="binding site" evidence="5">
    <location>
        <position position="97"/>
    </location>
    <ligand>
        <name>Mg(2+)</name>
        <dbReference type="ChEBI" id="CHEBI:18420"/>
    </ligand>
</feature>
<evidence type="ECO:0000259" key="7">
    <source>
        <dbReference type="Pfam" id="PF01850"/>
    </source>
</evidence>
<keyword evidence="6" id="KW-0472">Membrane</keyword>
<dbReference type="Gene3D" id="3.40.50.1010">
    <property type="entry name" value="5'-nuclease"/>
    <property type="match status" value="1"/>
</dbReference>
<accession>A0A554XA78</accession>
<dbReference type="InterPro" id="IPR029060">
    <property type="entry name" value="PIN-like_dom_sf"/>
</dbReference>
<dbReference type="CDD" id="cd18692">
    <property type="entry name" value="PIN_VapC-like"/>
    <property type="match status" value="1"/>
</dbReference>
<dbReference type="Proteomes" id="UP000317763">
    <property type="component" value="Unassembled WGS sequence"/>
</dbReference>
<dbReference type="GO" id="GO:0000287">
    <property type="term" value="F:magnesium ion binding"/>
    <property type="evidence" value="ECO:0007669"/>
    <property type="project" value="UniProtKB-UniRule"/>
</dbReference>
<evidence type="ECO:0000256" key="4">
    <source>
        <dbReference type="ARBA" id="ARBA00022801"/>
    </source>
</evidence>
<keyword evidence="1 5" id="KW-1277">Toxin-antitoxin system</keyword>
<proteinExistence type="inferred from homology"/>
<gene>
    <name evidence="8" type="primary">vapC_1</name>
    <name evidence="5" type="synonym">vapC</name>
    <name evidence="8" type="ORF">Ttaiw_01050</name>
</gene>
<dbReference type="EMBL" id="VJOM01000008">
    <property type="protein sequence ID" value="TSE32718.1"/>
    <property type="molecule type" value="Genomic_DNA"/>
</dbReference>
<dbReference type="Pfam" id="PF01850">
    <property type="entry name" value="PIN"/>
    <property type="match status" value="1"/>
</dbReference>
<feature type="domain" description="PIN" evidence="7">
    <location>
        <begin position="6"/>
        <end position="116"/>
    </location>
</feature>
<dbReference type="STRING" id="307486.GCA_000807215_01608"/>
<comment type="cofactor">
    <cofactor evidence="5">
        <name>Mg(2+)</name>
        <dbReference type="ChEBI" id="CHEBI:18420"/>
    </cofactor>
</comment>
<keyword evidence="6" id="KW-0812">Transmembrane</keyword>
<evidence type="ECO:0000313" key="9">
    <source>
        <dbReference type="Proteomes" id="UP000317763"/>
    </source>
</evidence>
<dbReference type="GO" id="GO:0090729">
    <property type="term" value="F:toxin activity"/>
    <property type="evidence" value="ECO:0007669"/>
    <property type="project" value="UniProtKB-KW"/>
</dbReference>